<dbReference type="Proteomes" id="UP000076962">
    <property type="component" value="Unassembled WGS sequence"/>
</dbReference>
<dbReference type="Pfam" id="PF13175">
    <property type="entry name" value="AAA_15"/>
    <property type="match status" value="1"/>
</dbReference>
<dbReference type="GO" id="GO:0006302">
    <property type="term" value="P:double-strand break repair"/>
    <property type="evidence" value="ECO:0007669"/>
    <property type="project" value="TreeGrafter"/>
</dbReference>
<dbReference type="AlphaFoldDB" id="A0A176RVR7"/>
<feature type="domain" description="Endonuclease GajA/Old nuclease/RecF-like AAA" evidence="1">
    <location>
        <begin position="42"/>
        <end position="84"/>
    </location>
</feature>
<sequence>MEEYQVEAEKTRTLIGREFIAVKRIADVISWTPKYLNDLKPMKLNHITIENFRAIKQLECPLDPQLTVLHGNNAAGKTTILDAIAVGLGA</sequence>
<accession>A0A176RVR7</accession>
<evidence type="ECO:0000313" key="2">
    <source>
        <dbReference type="EMBL" id="OAD19851.1"/>
    </source>
</evidence>
<name>A0A176RVR7_9GAMM</name>
<gene>
    <name evidence="2" type="ORF">THIOM_004490</name>
</gene>
<protein>
    <recommendedName>
        <fullName evidence="1">Endonuclease GajA/Old nuclease/RecF-like AAA domain-containing protein</fullName>
    </recommendedName>
</protein>
<evidence type="ECO:0000259" key="1">
    <source>
        <dbReference type="Pfam" id="PF13175"/>
    </source>
</evidence>
<reference evidence="2 3" key="1">
    <citation type="submission" date="2016-05" db="EMBL/GenBank/DDBJ databases">
        <title>Single-cell genome of chain-forming Candidatus Thiomargarita nelsonii and comparison to other large sulfur-oxidizing bacteria.</title>
        <authorList>
            <person name="Winkel M."/>
            <person name="Salman V."/>
            <person name="Woyke T."/>
            <person name="Schulz-Vogt H."/>
            <person name="Richter M."/>
            <person name="Flood B."/>
            <person name="Bailey J."/>
            <person name="Amann R."/>
            <person name="Mussmann M."/>
        </authorList>
    </citation>
    <scope>NUCLEOTIDE SEQUENCE [LARGE SCALE GENOMIC DNA]</scope>
    <source>
        <strain evidence="2 3">THI036</strain>
    </source>
</reference>
<dbReference type="EMBL" id="LUTY01002641">
    <property type="protein sequence ID" value="OAD19851.1"/>
    <property type="molecule type" value="Genomic_DNA"/>
</dbReference>
<evidence type="ECO:0000313" key="3">
    <source>
        <dbReference type="Proteomes" id="UP000076962"/>
    </source>
</evidence>
<dbReference type="InterPro" id="IPR027417">
    <property type="entry name" value="P-loop_NTPase"/>
</dbReference>
<proteinExistence type="predicted"/>
<dbReference type="PANTHER" id="PTHR32182">
    <property type="entry name" value="DNA REPLICATION AND REPAIR PROTEIN RECF"/>
    <property type="match status" value="1"/>
</dbReference>
<organism evidence="2 3">
    <name type="scientific">Candidatus Thiomargarita nelsonii</name>
    <dbReference type="NCBI Taxonomy" id="1003181"/>
    <lineage>
        <taxon>Bacteria</taxon>
        <taxon>Pseudomonadati</taxon>
        <taxon>Pseudomonadota</taxon>
        <taxon>Gammaproteobacteria</taxon>
        <taxon>Thiotrichales</taxon>
        <taxon>Thiotrichaceae</taxon>
        <taxon>Thiomargarita</taxon>
    </lineage>
</organism>
<dbReference type="Gene3D" id="3.40.50.300">
    <property type="entry name" value="P-loop containing nucleotide triphosphate hydrolases"/>
    <property type="match status" value="1"/>
</dbReference>
<dbReference type="SUPFAM" id="SSF52540">
    <property type="entry name" value="P-loop containing nucleoside triphosphate hydrolases"/>
    <property type="match status" value="1"/>
</dbReference>
<keyword evidence="3" id="KW-1185">Reference proteome</keyword>
<comment type="caution">
    <text evidence="2">The sequence shown here is derived from an EMBL/GenBank/DDBJ whole genome shotgun (WGS) entry which is preliminary data.</text>
</comment>
<dbReference type="PANTHER" id="PTHR32182:SF0">
    <property type="entry name" value="DNA REPLICATION AND REPAIR PROTEIN RECF"/>
    <property type="match status" value="1"/>
</dbReference>
<dbReference type="InterPro" id="IPR041685">
    <property type="entry name" value="AAA_GajA/Old/RecF-like"/>
</dbReference>
<feature type="non-terminal residue" evidence="2">
    <location>
        <position position="90"/>
    </location>
</feature>
<dbReference type="GO" id="GO:0000731">
    <property type="term" value="P:DNA synthesis involved in DNA repair"/>
    <property type="evidence" value="ECO:0007669"/>
    <property type="project" value="TreeGrafter"/>
</dbReference>